<protein>
    <submittedName>
        <fullName evidence="3">Uncharacterized protein</fullName>
    </submittedName>
</protein>
<keyword evidence="1" id="KW-0175">Coiled coil</keyword>
<reference evidence="4" key="1">
    <citation type="journal article" date="2023" name="Front. Microbiol.">
        <title>Ralstonia chuxiongensis sp. nov., Ralstonia mojiangensis sp. nov., and Ralstonia soli sp. nov., isolated from tobacco fields, are three novel species in the family Burkholderiaceae.</title>
        <authorList>
            <person name="Lu C.H."/>
            <person name="Zhang Y.Y."/>
            <person name="Jiang N."/>
            <person name="Chen W."/>
            <person name="Shao X."/>
            <person name="Zhao Z.M."/>
            <person name="Lu W.L."/>
            <person name="Hu X."/>
            <person name="Xi Y.X."/>
            <person name="Zou S.Y."/>
            <person name="Wei Q.J."/>
            <person name="Lin Z.L."/>
            <person name="Gong L."/>
            <person name="Gai X.T."/>
            <person name="Zhang L.Q."/>
            <person name="Li J.Y."/>
            <person name="Jin Y."/>
            <person name="Xia Z.Y."/>
        </authorList>
    </citation>
    <scope>NUCLEOTIDE SEQUENCE [LARGE SCALE GENOMIC DNA]</scope>
    <source>
        <strain evidence="4">21YRMH01-3</strain>
    </source>
</reference>
<proteinExistence type="predicted"/>
<keyword evidence="4" id="KW-1185">Reference proteome</keyword>
<organism evidence="3 4">
    <name type="scientific">Ralstonia chuxiongensis</name>
    <dbReference type="NCBI Taxonomy" id="2957504"/>
    <lineage>
        <taxon>Bacteria</taxon>
        <taxon>Pseudomonadati</taxon>
        <taxon>Pseudomonadota</taxon>
        <taxon>Betaproteobacteria</taxon>
        <taxon>Burkholderiales</taxon>
        <taxon>Burkholderiaceae</taxon>
        <taxon>Ralstonia</taxon>
    </lineage>
</organism>
<evidence type="ECO:0000256" key="2">
    <source>
        <dbReference type="SAM" id="MobiDB-lite"/>
    </source>
</evidence>
<feature type="region of interest" description="Disordered" evidence="2">
    <location>
        <begin position="1"/>
        <end position="24"/>
    </location>
</feature>
<dbReference type="EMBL" id="JAMYWC010000011">
    <property type="protein sequence ID" value="MCP1175661.1"/>
    <property type="molecule type" value="Genomic_DNA"/>
</dbReference>
<evidence type="ECO:0000256" key="1">
    <source>
        <dbReference type="SAM" id="Coils"/>
    </source>
</evidence>
<feature type="compositionally biased region" description="Low complexity" evidence="2">
    <location>
        <begin position="1"/>
        <end position="12"/>
    </location>
</feature>
<feature type="coiled-coil region" evidence="1">
    <location>
        <begin position="30"/>
        <end position="57"/>
    </location>
</feature>
<gene>
    <name evidence="3" type="ORF">NKG59_25115</name>
</gene>
<evidence type="ECO:0000313" key="4">
    <source>
        <dbReference type="Proteomes" id="UP001162793"/>
    </source>
</evidence>
<accession>A0AA41WVE1</accession>
<dbReference type="Proteomes" id="UP001162793">
    <property type="component" value="Unassembled WGS sequence"/>
</dbReference>
<dbReference type="AlphaFoldDB" id="A0AA41WVE1"/>
<name>A0AA41WVE1_9RALS</name>
<sequence>MTATQAAQAQADTLKRPETATQSAQVGAMNTQLLAQIQNTQRQMQNTQLQMQNTQLETLETLKAIEAKLK</sequence>
<comment type="caution">
    <text evidence="3">The sequence shown here is derived from an EMBL/GenBank/DDBJ whole genome shotgun (WGS) entry which is preliminary data.</text>
</comment>
<evidence type="ECO:0000313" key="3">
    <source>
        <dbReference type="EMBL" id="MCP1175661.1"/>
    </source>
</evidence>
<dbReference type="RefSeq" id="WP_253542811.1">
    <property type="nucleotide sequence ID" value="NZ_JAMYWC010000011.1"/>
</dbReference>